<dbReference type="EMBL" id="MT142303">
    <property type="protein sequence ID" value="QJA77806.1"/>
    <property type="molecule type" value="Genomic_DNA"/>
</dbReference>
<organism evidence="2">
    <name type="scientific">viral metagenome</name>
    <dbReference type="NCBI Taxonomy" id="1070528"/>
    <lineage>
        <taxon>unclassified sequences</taxon>
        <taxon>metagenomes</taxon>
        <taxon>organismal metagenomes</taxon>
    </lineage>
</organism>
<evidence type="ECO:0000313" key="2">
    <source>
        <dbReference type="EMBL" id="QJA77806.1"/>
    </source>
</evidence>
<accession>A0A6M3K7T2</accession>
<name>A0A6M3K7T2_9ZZZZ</name>
<reference evidence="2" key="1">
    <citation type="submission" date="2020-03" db="EMBL/GenBank/DDBJ databases">
        <title>The deep terrestrial virosphere.</title>
        <authorList>
            <person name="Holmfeldt K."/>
            <person name="Nilsson E."/>
            <person name="Simone D."/>
            <person name="Lopez-Fernandez M."/>
            <person name="Wu X."/>
            <person name="de Brujin I."/>
            <person name="Lundin D."/>
            <person name="Andersson A."/>
            <person name="Bertilsson S."/>
            <person name="Dopson M."/>
        </authorList>
    </citation>
    <scope>NUCLEOTIDE SEQUENCE</scope>
    <source>
        <strain evidence="2">MM415A01210</strain>
    </source>
</reference>
<evidence type="ECO:0000256" key="1">
    <source>
        <dbReference type="SAM" id="MobiDB-lite"/>
    </source>
</evidence>
<gene>
    <name evidence="2" type="ORF">MM415A01210_0015</name>
</gene>
<feature type="region of interest" description="Disordered" evidence="1">
    <location>
        <begin position="1"/>
        <end position="20"/>
    </location>
</feature>
<sequence length="102" mass="11461">MVTREDMDGPDPLDVALAGEGITPERLARALREELEAEDERAFSDSEGVKYSKKMPAWQVRQKARMDAHRLLSHYPAEKVDLGGDLTIEIVKFNAEDDSTTE</sequence>
<dbReference type="AlphaFoldDB" id="A0A6M3K7T2"/>
<proteinExistence type="predicted"/>
<protein>
    <submittedName>
        <fullName evidence="2">Uncharacterized protein</fullName>
    </submittedName>
</protein>